<dbReference type="NCBIfam" id="TIGR02985">
    <property type="entry name" value="Sig70_bacteroi1"/>
    <property type="match status" value="1"/>
</dbReference>
<dbReference type="InterPro" id="IPR014284">
    <property type="entry name" value="RNA_pol_sigma-70_dom"/>
</dbReference>
<dbReference type="InterPro" id="IPR013325">
    <property type="entry name" value="RNA_pol_sigma_r2"/>
</dbReference>
<dbReference type="KEGG" id="sgn:SGRA_2395"/>
<dbReference type="GO" id="GO:0006352">
    <property type="term" value="P:DNA-templated transcription initiation"/>
    <property type="evidence" value="ECO:0007669"/>
    <property type="project" value="InterPro"/>
</dbReference>
<keyword evidence="3" id="KW-0731">Sigma factor</keyword>
<dbReference type="PANTHER" id="PTHR43133">
    <property type="entry name" value="RNA POLYMERASE ECF-TYPE SIGMA FACTO"/>
    <property type="match status" value="1"/>
</dbReference>
<dbReference type="AlphaFoldDB" id="H6L4U9"/>
<dbReference type="InterPro" id="IPR036388">
    <property type="entry name" value="WH-like_DNA-bd_sf"/>
</dbReference>
<reference evidence="7 8" key="1">
    <citation type="journal article" date="2012" name="Stand. Genomic Sci.">
        <title>Complete genome sequencing and analysis of Saprospira grandis str. Lewin, a predatory marine bacterium.</title>
        <authorList>
            <person name="Saw J.H."/>
            <person name="Yuryev A."/>
            <person name="Kanbe M."/>
            <person name="Hou S."/>
            <person name="Young A.G."/>
            <person name="Aizawa S."/>
            <person name="Alam M."/>
        </authorList>
    </citation>
    <scope>NUCLEOTIDE SEQUENCE [LARGE SCALE GENOMIC DNA]</scope>
    <source>
        <strain evidence="7 8">Lewin</strain>
    </source>
</reference>
<dbReference type="InterPro" id="IPR007627">
    <property type="entry name" value="RNA_pol_sigma70_r2"/>
</dbReference>
<dbReference type="InterPro" id="IPR013249">
    <property type="entry name" value="RNA_pol_sigma70_r4_t2"/>
</dbReference>
<protein>
    <submittedName>
        <fullName evidence="7">ECF subfamily RNA polymerase sigma-24 factor</fullName>
    </submittedName>
</protein>
<evidence type="ECO:0000256" key="1">
    <source>
        <dbReference type="ARBA" id="ARBA00010641"/>
    </source>
</evidence>
<evidence type="ECO:0000259" key="6">
    <source>
        <dbReference type="Pfam" id="PF08281"/>
    </source>
</evidence>
<dbReference type="Gene3D" id="1.10.10.10">
    <property type="entry name" value="Winged helix-like DNA-binding domain superfamily/Winged helix DNA-binding domain"/>
    <property type="match status" value="1"/>
</dbReference>
<dbReference type="Pfam" id="PF08281">
    <property type="entry name" value="Sigma70_r4_2"/>
    <property type="match status" value="1"/>
</dbReference>
<dbReference type="OrthoDB" id="9782991at2"/>
<dbReference type="CDD" id="cd06171">
    <property type="entry name" value="Sigma70_r4"/>
    <property type="match status" value="1"/>
</dbReference>
<dbReference type="PANTHER" id="PTHR43133:SF46">
    <property type="entry name" value="RNA POLYMERASE SIGMA-70 FACTOR ECF SUBFAMILY"/>
    <property type="match status" value="1"/>
</dbReference>
<keyword evidence="4" id="KW-0804">Transcription</keyword>
<accession>H6L4U9</accession>
<organism evidence="7 8">
    <name type="scientific">Saprospira grandis (strain Lewin)</name>
    <dbReference type="NCBI Taxonomy" id="984262"/>
    <lineage>
        <taxon>Bacteria</taxon>
        <taxon>Pseudomonadati</taxon>
        <taxon>Bacteroidota</taxon>
        <taxon>Saprospiria</taxon>
        <taxon>Saprospirales</taxon>
        <taxon>Saprospiraceae</taxon>
        <taxon>Saprospira</taxon>
    </lineage>
</organism>
<dbReference type="SUPFAM" id="SSF88659">
    <property type="entry name" value="Sigma3 and sigma4 domains of RNA polymerase sigma factors"/>
    <property type="match status" value="1"/>
</dbReference>
<gene>
    <name evidence="7" type="ordered locus">SGRA_2395</name>
</gene>
<dbReference type="InterPro" id="IPR013324">
    <property type="entry name" value="RNA_pol_sigma_r3/r4-like"/>
</dbReference>
<evidence type="ECO:0000256" key="3">
    <source>
        <dbReference type="ARBA" id="ARBA00023082"/>
    </source>
</evidence>
<dbReference type="Pfam" id="PF04542">
    <property type="entry name" value="Sigma70_r2"/>
    <property type="match status" value="1"/>
</dbReference>
<feature type="domain" description="RNA polymerase sigma factor 70 region 4 type 2" evidence="6">
    <location>
        <begin position="122"/>
        <end position="172"/>
    </location>
</feature>
<comment type="similarity">
    <text evidence="1">Belongs to the sigma-70 factor family. ECF subfamily.</text>
</comment>
<evidence type="ECO:0000256" key="4">
    <source>
        <dbReference type="ARBA" id="ARBA00023163"/>
    </source>
</evidence>
<evidence type="ECO:0000313" key="7">
    <source>
        <dbReference type="EMBL" id="AFC25124.1"/>
    </source>
</evidence>
<feature type="domain" description="RNA polymerase sigma-70 region 2" evidence="5">
    <location>
        <begin position="24"/>
        <end position="91"/>
    </location>
</feature>
<dbReference type="HOGENOM" id="CLU_047691_4_2_10"/>
<dbReference type="STRING" id="984262.SGRA_2395"/>
<dbReference type="RefSeq" id="WP_015692739.1">
    <property type="nucleotide sequence ID" value="NC_016940.1"/>
</dbReference>
<dbReference type="Gene3D" id="1.10.1740.10">
    <property type="match status" value="1"/>
</dbReference>
<name>H6L4U9_SAPGL</name>
<dbReference type="InterPro" id="IPR014327">
    <property type="entry name" value="RNA_pol_sigma70_bacteroid"/>
</dbReference>
<dbReference type="GO" id="GO:0003677">
    <property type="term" value="F:DNA binding"/>
    <property type="evidence" value="ECO:0007669"/>
    <property type="project" value="InterPro"/>
</dbReference>
<evidence type="ECO:0000256" key="2">
    <source>
        <dbReference type="ARBA" id="ARBA00023015"/>
    </source>
</evidence>
<evidence type="ECO:0000313" key="8">
    <source>
        <dbReference type="Proteomes" id="UP000007519"/>
    </source>
</evidence>
<dbReference type="GO" id="GO:0016987">
    <property type="term" value="F:sigma factor activity"/>
    <property type="evidence" value="ECO:0007669"/>
    <property type="project" value="UniProtKB-KW"/>
</dbReference>
<dbReference type="eggNOG" id="COG1595">
    <property type="taxonomic scope" value="Bacteria"/>
</dbReference>
<dbReference type="InterPro" id="IPR039425">
    <property type="entry name" value="RNA_pol_sigma-70-like"/>
</dbReference>
<keyword evidence="8" id="KW-1185">Reference proteome</keyword>
<dbReference type="EMBL" id="CP002831">
    <property type="protein sequence ID" value="AFC25124.1"/>
    <property type="molecule type" value="Genomic_DNA"/>
</dbReference>
<dbReference type="NCBIfam" id="TIGR02937">
    <property type="entry name" value="sigma70-ECF"/>
    <property type="match status" value="1"/>
</dbReference>
<sequence>MNTDRETLLLEQLSMGQELALKAIFEQHYQSIYRIIYRMLQNKATAEDLSQEVFLKLWEKREKLNIRGPIGPYLRRMAVNEALGHLRKHKKYFIEDIEEQHDLAAPPTADAEAVYAEKELKQALNKAIKSLPPRCRSVFVLSRFDGLSYKEIGESMNISVKTVENQMGKALKVMRKLLSPYLPLALFIVKVCSSIGAKLF</sequence>
<dbReference type="Proteomes" id="UP000007519">
    <property type="component" value="Chromosome"/>
</dbReference>
<evidence type="ECO:0000259" key="5">
    <source>
        <dbReference type="Pfam" id="PF04542"/>
    </source>
</evidence>
<proteinExistence type="inferred from homology"/>
<keyword evidence="2" id="KW-0805">Transcription regulation</keyword>
<dbReference type="SUPFAM" id="SSF88946">
    <property type="entry name" value="Sigma2 domain of RNA polymerase sigma factors"/>
    <property type="match status" value="1"/>
</dbReference>